<protein>
    <submittedName>
        <fullName evidence="1">Uncharacterized protein</fullName>
    </submittedName>
</protein>
<name>W7YUJ6_9BACL</name>
<dbReference type="Proteomes" id="UP000019364">
    <property type="component" value="Unassembled WGS sequence"/>
</dbReference>
<dbReference type="RefSeq" id="WP_036653748.1">
    <property type="nucleotide sequence ID" value="NZ_BAVZ01000044.1"/>
</dbReference>
<keyword evidence="2" id="KW-1185">Reference proteome</keyword>
<accession>W7YUJ6</accession>
<reference evidence="1 2" key="1">
    <citation type="journal article" date="2014" name="Genome Announc.">
        <title>Draft Genome Sequence of Paenibacillus pini JCM 16418T, Isolated from the Rhizosphere of Pine Tree.</title>
        <authorList>
            <person name="Yuki M."/>
            <person name="Oshima K."/>
            <person name="Suda W."/>
            <person name="Oshida Y."/>
            <person name="Kitamura K."/>
            <person name="Iida Y."/>
            <person name="Hattori M."/>
            <person name="Ohkuma M."/>
        </authorList>
    </citation>
    <scope>NUCLEOTIDE SEQUENCE [LARGE SCALE GENOMIC DNA]</scope>
    <source>
        <strain evidence="1 2">JCM 16418</strain>
    </source>
</reference>
<dbReference type="STRING" id="1236976.JCM16418_5125"/>
<dbReference type="AlphaFoldDB" id="W7YUJ6"/>
<gene>
    <name evidence="1" type="ORF">JCM16418_5125</name>
</gene>
<proteinExistence type="predicted"/>
<dbReference type="EMBL" id="BAVZ01000044">
    <property type="protein sequence ID" value="GAF10893.1"/>
    <property type="molecule type" value="Genomic_DNA"/>
</dbReference>
<comment type="caution">
    <text evidence="1">The sequence shown here is derived from an EMBL/GenBank/DDBJ whole genome shotgun (WGS) entry which is preliminary data.</text>
</comment>
<evidence type="ECO:0000313" key="2">
    <source>
        <dbReference type="Proteomes" id="UP000019364"/>
    </source>
</evidence>
<sequence>MNTLIARTSIGGRDLYFGVPNLEGASIVSVKESKTTDDYCTELTLYLKNESTMKLLIKQEIE</sequence>
<organism evidence="1 2">
    <name type="scientific">Paenibacillus pini JCM 16418</name>
    <dbReference type="NCBI Taxonomy" id="1236976"/>
    <lineage>
        <taxon>Bacteria</taxon>
        <taxon>Bacillati</taxon>
        <taxon>Bacillota</taxon>
        <taxon>Bacilli</taxon>
        <taxon>Bacillales</taxon>
        <taxon>Paenibacillaceae</taxon>
        <taxon>Paenibacillus</taxon>
    </lineage>
</organism>
<evidence type="ECO:0000313" key="1">
    <source>
        <dbReference type="EMBL" id="GAF10893.1"/>
    </source>
</evidence>